<protein>
    <submittedName>
        <fullName evidence="1">Uncharacterized protein</fullName>
    </submittedName>
</protein>
<keyword evidence="2" id="KW-1185">Reference proteome</keyword>
<gene>
    <name evidence="1" type="ORF">SAMN05216217_10319</name>
</gene>
<reference evidence="2" key="1">
    <citation type="submission" date="2016-10" db="EMBL/GenBank/DDBJ databases">
        <authorList>
            <person name="Varghese N."/>
            <person name="Submissions S."/>
        </authorList>
    </citation>
    <scope>NUCLEOTIDE SEQUENCE [LARGE SCALE GENOMIC DNA]</scope>
    <source>
        <strain evidence="2">DSM 24213</strain>
    </source>
</reference>
<dbReference type="EMBL" id="FOUI01000003">
    <property type="protein sequence ID" value="SFM30021.1"/>
    <property type="molecule type" value="Genomic_DNA"/>
</dbReference>
<proteinExistence type="predicted"/>
<dbReference type="STRING" id="1720063.SAMN05216217_10319"/>
<sequence>MLLRVAYLQAVRRSRGRAVCQSCARAMVRFLGPPTLVGKAARRTVGFGFLGSPNSFGKAAARLPGFSARSANPGARLRRAGRLKSAVPESRAHRRFGALEGGLLAGSPAVTGACSLPVLRTGDGQVFGTADFSRQSSPQDCRVWVSGTAEFIRQSSPQDCRVWVSGTAEFIRQSSRKAAGVQCTLSQPRRTAAPCWPTEVGGPRGPCS</sequence>
<accession>A0A1I4PQ44</accession>
<organism evidence="1 2">
    <name type="scientific">Halopseudomonas yangmingensis</name>
    <dbReference type="NCBI Taxonomy" id="1720063"/>
    <lineage>
        <taxon>Bacteria</taxon>
        <taxon>Pseudomonadati</taxon>
        <taxon>Pseudomonadota</taxon>
        <taxon>Gammaproteobacteria</taxon>
        <taxon>Pseudomonadales</taxon>
        <taxon>Pseudomonadaceae</taxon>
        <taxon>Halopseudomonas</taxon>
    </lineage>
</organism>
<evidence type="ECO:0000313" key="1">
    <source>
        <dbReference type="EMBL" id="SFM30021.1"/>
    </source>
</evidence>
<dbReference type="Proteomes" id="UP000243629">
    <property type="component" value="Unassembled WGS sequence"/>
</dbReference>
<dbReference type="AlphaFoldDB" id="A0A1I4PQ44"/>
<evidence type="ECO:0000313" key="2">
    <source>
        <dbReference type="Proteomes" id="UP000243629"/>
    </source>
</evidence>
<name>A0A1I4PQ44_9GAMM</name>